<evidence type="ECO:0000313" key="7">
    <source>
        <dbReference type="Proteomes" id="UP000029833"/>
    </source>
</evidence>
<evidence type="ECO:0000313" key="6">
    <source>
        <dbReference type="EMBL" id="KGM02453.1"/>
    </source>
</evidence>
<proteinExistence type="predicted"/>
<dbReference type="EMBL" id="AXNT01000047">
    <property type="protein sequence ID" value="KGM02453.1"/>
    <property type="molecule type" value="Genomic_DNA"/>
</dbReference>
<dbReference type="InterPro" id="IPR006076">
    <property type="entry name" value="FAD-dep_OxRdtase"/>
</dbReference>
<dbReference type="Proteomes" id="UP000029833">
    <property type="component" value="Unassembled WGS sequence"/>
</dbReference>
<comment type="cofactor">
    <cofactor evidence="1">
        <name>FAD</name>
        <dbReference type="ChEBI" id="CHEBI:57692"/>
    </cofactor>
</comment>
<reference evidence="6 7" key="1">
    <citation type="submission" date="2013-10" db="EMBL/GenBank/DDBJ databases">
        <authorList>
            <person name="Wang G."/>
            <person name="Zhuang W."/>
        </authorList>
    </citation>
    <scope>NUCLEOTIDE SEQUENCE [LARGE SCALE GENOMIC DNA]</scope>
    <source>
        <strain evidence="6 7">DSM 20118</strain>
    </source>
</reference>
<dbReference type="PANTHER" id="PTHR10961:SF7">
    <property type="entry name" value="FAD DEPENDENT OXIDOREDUCTASE DOMAIN-CONTAINING PROTEIN"/>
    <property type="match status" value="1"/>
</dbReference>
<dbReference type="RefSeq" id="WP_052103997.1">
    <property type="nucleotide sequence ID" value="NZ_AXNT01000047.1"/>
</dbReference>
<keyword evidence="2" id="KW-0285">Flavoprotein</keyword>
<keyword evidence="4" id="KW-0560">Oxidoreductase</keyword>
<organism evidence="6 7">
    <name type="scientific">Cellulomonas cellasea DSM 20118</name>
    <dbReference type="NCBI Taxonomy" id="1408250"/>
    <lineage>
        <taxon>Bacteria</taxon>
        <taxon>Bacillati</taxon>
        <taxon>Actinomycetota</taxon>
        <taxon>Actinomycetes</taxon>
        <taxon>Micrococcales</taxon>
        <taxon>Cellulomonadaceae</taxon>
        <taxon>Cellulomonas</taxon>
    </lineage>
</organism>
<evidence type="ECO:0000256" key="4">
    <source>
        <dbReference type="ARBA" id="ARBA00023002"/>
    </source>
</evidence>
<accession>A0A0A0B8C5</accession>
<dbReference type="Gene3D" id="3.50.50.60">
    <property type="entry name" value="FAD/NAD(P)-binding domain"/>
    <property type="match status" value="1"/>
</dbReference>
<dbReference type="InterPro" id="IPR036188">
    <property type="entry name" value="FAD/NAD-bd_sf"/>
</dbReference>
<dbReference type="STRING" id="1408250.Q760_13335"/>
<sequence length="404" mass="41442">MGERAYEVAVVGGGAAGSATAWALARRGVPVVLLERQAADVALPETGDEQIVRLAHPDVAYVRLAQSAHAWWVTLGSESGEELLTPVASVEHGPVRAVRPVTEALLACGAPFEYLTGPEAGERWPGMRFDDRVIVQPSAARVDARRTVALLQRQAVAHGATVRHGAEVLAVTATEDGGARVRVAGGVNESGYTPEHELVVGAVVVAAGAATAGLVDGVPGLEHLPEIRVARTEPARFAARDASLRGEEWVSFTHHVDPEAHAEARGSLGVDEGYPALAVDGRHVPGIGAVVGHRVPAQDAEADAPATSAGPDVLRAYVEAWLPGLDPDRAEPVTRTATTTPDGGFLVDRVGPVVVGAGFGGDGAALAPALGQLLADLAVGPADPSAAAPDLAAFTLARFATVDV</sequence>
<evidence type="ECO:0000256" key="3">
    <source>
        <dbReference type="ARBA" id="ARBA00022827"/>
    </source>
</evidence>
<dbReference type="AlphaFoldDB" id="A0A0A0B8C5"/>
<dbReference type="InterPro" id="IPR045170">
    <property type="entry name" value="MTOX"/>
</dbReference>
<dbReference type="OrthoDB" id="9806257at2"/>
<evidence type="ECO:0000259" key="5">
    <source>
        <dbReference type="Pfam" id="PF01266"/>
    </source>
</evidence>
<dbReference type="Gene3D" id="3.30.9.10">
    <property type="entry name" value="D-Amino Acid Oxidase, subunit A, domain 2"/>
    <property type="match status" value="1"/>
</dbReference>
<evidence type="ECO:0000256" key="2">
    <source>
        <dbReference type="ARBA" id="ARBA00022630"/>
    </source>
</evidence>
<dbReference type="GO" id="GO:0008115">
    <property type="term" value="F:sarcosine oxidase activity"/>
    <property type="evidence" value="ECO:0007669"/>
    <property type="project" value="TreeGrafter"/>
</dbReference>
<dbReference type="SUPFAM" id="SSF51971">
    <property type="entry name" value="Nucleotide-binding domain"/>
    <property type="match status" value="1"/>
</dbReference>
<feature type="domain" description="FAD dependent oxidoreductase" evidence="5">
    <location>
        <begin position="8"/>
        <end position="377"/>
    </location>
</feature>
<dbReference type="PANTHER" id="PTHR10961">
    <property type="entry name" value="PEROXISOMAL SARCOSINE OXIDASE"/>
    <property type="match status" value="1"/>
</dbReference>
<name>A0A0A0B8C5_9CELL</name>
<protein>
    <submittedName>
        <fullName evidence="6">Sarcosine oxidase</fullName>
    </submittedName>
</protein>
<gene>
    <name evidence="6" type="ORF">Q760_13335</name>
</gene>
<keyword evidence="7" id="KW-1185">Reference proteome</keyword>
<comment type="caution">
    <text evidence="6">The sequence shown here is derived from an EMBL/GenBank/DDBJ whole genome shotgun (WGS) entry which is preliminary data.</text>
</comment>
<keyword evidence="3" id="KW-0274">FAD</keyword>
<dbReference type="GO" id="GO:0050660">
    <property type="term" value="F:flavin adenine dinucleotide binding"/>
    <property type="evidence" value="ECO:0007669"/>
    <property type="project" value="InterPro"/>
</dbReference>
<evidence type="ECO:0000256" key="1">
    <source>
        <dbReference type="ARBA" id="ARBA00001974"/>
    </source>
</evidence>
<dbReference type="Pfam" id="PF01266">
    <property type="entry name" value="DAO"/>
    <property type="match status" value="1"/>
</dbReference>